<dbReference type="SUPFAM" id="SSF82171">
    <property type="entry name" value="DPP6 N-terminal domain-like"/>
    <property type="match status" value="1"/>
</dbReference>
<dbReference type="PROSITE" id="PS51257">
    <property type="entry name" value="PROKAR_LIPOPROTEIN"/>
    <property type="match status" value="1"/>
</dbReference>
<evidence type="ECO:0000313" key="1">
    <source>
        <dbReference type="EMBL" id="VAW43521.1"/>
    </source>
</evidence>
<dbReference type="Gene3D" id="2.120.10.30">
    <property type="entry name" value="TolB, C-terminal domain"/>
    <property type="match status" value="1"/>
</dbReference>
<reference evidence="1" key="1">
    <citation type="submission" date="2018-06" db="EMBL/GenBank/DDBJ databases">
        <authorList>
            <person name="Zhirakovskaya E."/>
        </authorList>
    </citation>
    <scope>NUCLEOTIDE SEQUENCE</scope>
</reference>
<gene>
    <name evidence="1" type="ORF">MNBD_CHLOROFLEXI01-1696</name>
</gene>
<sequence length="511" mass="56713">MKTKIVYTKFLFIGLLWSILVACATVIEPTPTVSLAEAVTVSVERPSSTATPQPSKTPTLIPTVVETETAVPTNTPTATQFPTPTPIPPLVWSNNINFMAHIDGISGSTVAWSPTRNEFIATNCWNLQTNPQWQIFRFEESEFEMIPITPQDFSCALPDEIGWTPNGERILHSDTLPDDHPNKIYGEDNAIWIMNRDGSEYQPVNFDEAYGRYLVFSDWLNSEILVYKYYCGGGNDCIVKLNIITGQQLSKTIVHIGDGFQAGKDYVATNTGMYSDSNTSAVSIMDVEIHSESYFADGKYSICLSTKCGAFPCILSPCIDDNSRFEDWLPNTNKMLVVTWTADDFLLLFGDFDDQLNPEVKTQLQLWDIDSQELSLLVDEAIFGRFSPDGRFLAYQTLLPTPQMHIMDIQTRQTLHSFPTITPTLEPAIAASSSPYLWSPNSTQLIIRDPQGNLTVLTVADGSLTPLSLSGGERLKNPQWSYDGRYLSVSVQKEGGGETAVLTLITSSEES</sequence>
<accession>A0A3B0VKS4</accession>
<dbReference type="EMBL" id="UOEU01001101">
    <property type="protein sequence ID" value="VAW43521.1"/>
    <property type="molecule type" value="Genomic_DNA"/>
</dbReference>
<protein>
    <recommendedName>
        <fullName evidence="2">TolB protein, periplasmic protein involved in the tonb-independent uptake of group A colicins</fullName>
    </recommendedName>
</protein>
<evidence type="ECO:0008006" key="2">
    <source>
        <dbReference type="Google" id="ProtNLM"/>
    </source>
</evidence>
<dbReference type="AlphaFoldDB" id="A0A3B0VKS4"/>
<name>A0A3B0VKS4_9ZZZZ</name>
<proteinExistence type="predicted"/>
<dbReference type="InterPro" id="IPR011042">
    <property type="entry name" value="6-blade_b-propeller_TolB-like"/>
</dbReference>
<organism evidence="1">
    <name type="scientific">hydrothermal vent metagenome</name>
    <dbReference type="NCBI Taxonomy" id="652676"/>
    <lineage>
        <taxon>unclassified sequences</taxon>
        <taxon>metagenomes</taxon>
        <taxon>ecological metagenomes</taxon>
    </lineage>
</organism>